<dbReference type="PANTHER" id="PTHR43078">
    <property type="entry name" value="UDP-GLUCURONIC ACID DECARBOXYLASE-RELATED"/>
    <property type="match status" value="1"/>
</dbReference>
<evidence type="ECO:0000256" key="4">
    <source>
        <dbReference type="ARBA" id="ARBA00023239"/>
    </source>
</evidence>
<dbReference type="Pfam" id="PF01370">
    <property type="entry name" value="Epimerase"/>
    <property type="match status" value="1"/>
</dbReference>
<dbReference type="GO" id="GO:0070403">
    <property type="term" value="F:NAD+ binding"/>
    <property type="evidence" value="ECO:0007669"/>
    <property type="project" value="InterPro"/>
</dbReference>
<protein>
    <recommendedName>
        <fullName evidence="5">NAD-dependent epimerase/dehydratase domain-containing protein</fullName>
    </recommendedName>
</protein>
<evidence type="ECO:0000259" key="5">
    <source>
        <dbReference type="Pfam" id="PF01370"/>
    </source>
</evidence>
<organism evidence="6 7">
    <name type="scientific">Bradyrhizobium vignae</name>
    <dbReference type="NCBI Taxonomy" id="1549949"/>
    <lineage>
        <taxon>Bacteria</taxon>
        <taxon>Pseudomonadati</taxon>
        <taxon>Pseudomonadota</taxon>
        <taxon>Alphaproteobacteria</taxon>
        <taxon>Hyphomicrobiales</taxon>
        <taxon>Nitrobacteraceae</taxon>
        <taxon>Bradyrhizobium</taxon>
    </lineage>
</organism>
<evidence type="ECO:0000256" key="3">
    <source>
        <dbReference type="ARBA" id="ARBA00023027"/>
    </source>
</evidence>
<reference evidence="6 7" key="1">
    <citation type="submission" date="2018-03" db="EMBL/GenBank/DDBJ databases">
        <authorList>
            <person name="Gully D."/>
        </authorList>
    </citation>
    <scope>NUCLEOTIDE SEQUENCE [LARGE SCALE GENOMIC DNA]</scope>
    <source>
        <strain evidence="6">ORS3257</strain>
    </source>
</reference>
<dbReference type="GO" id="GO:0005737">
    <property type="term" value="C:cytoplasm"/>
    <property type="evidence" value="ECO:0007669"/>
    <property type="project" value="TreeGrafter"/>
</dbReference>
<dbReference type="Gene3D" id="3.40.50.720">
    <property type="entry name" value="NAD(P)-binding Rossmann-like Domain"/>
    <property type="match status" value="1"/>
</dbReference>
<gene>
    <name evidence="6" type="ORF">BRAD3257_2878</name>
</gene>
<evidence type="ECO:0000256" key="2">
    <source>
        <dbReference type="ARBA" id="ARBA00022793"/>
    </source>
</evidence>
<dbReference type="InterPro" id="IPR001509">
    <property type="entry name" value="Epimerase_deHydtase"/>
</dbReference>
<dbReference type="InterPro" id="IPR036291">
    <property type="entry name" value="NAD(P)-bd_dom_sf"/>
</dbReference>
<keyword evidence="4" id="KW-0456">Lyase</keyword>
<comment type="cofactor">
    <cofactor evidence="1">
        <name>NAD(+)</name>
        <dbReference type="ChEBI" id="CHEBI:57540"/>
    </cofactor>
</comment>
<dbReference type="GO" id="GO:0042732">
    <property type="term" value="P:D-xylose metabolic process"/>
    <property type="evidence" value="ECO:0007669"/>
    <property type="project" value="InterPro"/>
</dbReference>
<evidence type="ECO:0000256" key="1">
    <source>
        <dbReference type="ARBA" id="ARBA00001911"/>
    </source>
</evidence>
<evidence type="ECO:0000313" key="7">
    <source>
        <dbReference type="Proteomes" id="UP000246085"/>
    </source>
</evidence>
<dbReference type="GO" id="GO:0048040">
    <property type="term" value="F:UDP-glucuronate decarboxylase activity"/>
    <property type="evidence" value="ECO:0007669"/>
    <property type="project" value="TreeGrafter"/>
</dbReference>
<dbReference type="AlphaFoldDB" id="A0A2U3PXP0"/>
<dbReference type="Proteomes" id="UP000246085">
    <property type="component" value="Chromosome BRAD3257"/>
</dbReference>
<accession>A0A2U3PXP0</accession>
<sequence length="365" mass="40937">MNPILKEDLHYILSKLSPSNKSSFKDGTILITGCAGFLGFCFMQFFSEHASALGIRKIIGLDTFLLTKPKLISDIASRHPGLVDVHQFDISKDDISSIDGSAQATHVIHGASIASPIFYRKFPIVTLDANIWGLRRLLDFHTSKKIKGLLFFSSSEIYGDPDATNIPTDEEYRGNVSCIGPRACYDESKRFGETMCYLFSKERGIPITIARPFNNYGPGMRIDDRRVPADFAKCVIENRDIEILSSGSPTRTFCYVADAIAGYLKCLTYGEFDYFNIGIEKPEISVRELASIYQEVGSRFSGYNGKIVLRQSSDKEYLTNNPNRRCPIINKARTKLGYNPEIDVKTGVQRFVQYLLHEKEKGALA</sequence>
<dbReference type="EMBL" id="LS398110">
    <property type="protein sequence ID" value="SPP93935.1"/>
    <property type="molecule type" value="Genomic_DNA"/>
</dbReference>
<feature type="domain" description="NAD-dependent epimerase/dehydratase" evidence="5">
    <location>
        <begin position="29"/>
        <end position="278"/>
    </location>
</feature>
<dbReference type="PANTHER" id="PTHR43078:SF6">
    <property type="entry name" value="UDP-GLUCURONIC ACID DECARBOXYLASE 1"/>
    <property type="match status" value="1"/>
</dbReference>
<dbReference type="InterPro" id="IPR044516">
    <property type="entry name" value="UXS-like"/>
</dbReference>
<dbReference type="RefSeq" id="WP_174221565.1">
    <property type="nucleotide sequence ID" value="NZ_LS398110.1"/>
</dbReference>
<keyword evidence="3" id="KW-0520">NAD</keyword>
<evidence type="ECO:0000313" key="6">
    <source>
        <dbReference type="EMBL" id="SPP93935.1"/>
    </source>
</evidence>
<dbReference type="SUPFAM" id="SSF51735">
    <property type="entry name" value="NAD(P)-binding Rossmann-fold domains"/>
    <property type="match status" value="1"/>
</dbReference>
<dbReference type="KEGG" id="bvz:BRAD3257_2878"/>
<name>A0A2U3PXP0_9BRAD</name>
<proteinExistence type="predicted"/>
<keyword evidence="2" id="KW-0210">Decarboxylase</keyword>